<dbReference type="CDD" id="cd00009">
    <property type="entry name" value="AAA"/>
    <property type="match status" value="1"/>
</dbReference>
<dbReference type="InterPro" id="IPR050238">
    <property type="entry name" value="DNA_Rep/Repair_Clamp_Loader"/>
</dbReference>
<dbReference type="OrthoDB" id="4962at10239"/>
<reference evidence="6 7" key="1">
    <citation type="journal article" date="2012" name="Vet. Microbiol.">
        <title>Complete genome sequence and characterization of a broad-host range T4-like bacteriophage phiAS5 infecting Aeromonas salmonicida subsp. salmonicida.</title>
        <authorList>
            <person name="Kim J.H."/>
            <person name="Son J.S."/>
            <person name="Choi Y.J."/>
            <person name="Choresca C.H.Jr."/>
            <person name="Shin S.P."/>
            <person name="Han J.E."/>
            <person name="Jun J.W."/>
            <person name="Park S.C."/>
        </authorList>
    </citation>
    <scope>NUCLEOTIDE SEQUENCE [LARGE SCALE GENOMIC DNA]</scope>
</reference>
<dbReference type="GO" id="GO:0006281">
    <property type="term" value="P:DNA repair"/>
    <property type="evidence" value="ECO:0007669"/>
    <property type="project" value="TreeGrafter"/>
</dbReference>
<keyword evidence="3 4" id="KW-0067">ATP-binding</keyword>
<dbReference type="Gene3D" id="1.20.272.10">
    <property type="match status" value="1"/>
</dbReference>
<dbReference type="SMART" id="SM00382">
    <property type="entry name" value="AAA"/>
    <property type="match status" value="1"/>
</dbReference>
<evidence type="ECO:0000256" key="3">
    <source>
        <dbReference type="ARBA" id="ARBA00022840"/>
    </source>
</evidence>
<keyword evidence="1" id="KW-0235">DNA replication</keyword>
<dbReference type="RefSeq" id="YP_003969436.1">
    <property type="nucleotide sequence ID" value="NC_014636.1"/>
</dbReference>
<organism evidence="6 7">
    <name type="scientific">Aeromonas phage phiAS5</name>
    <dbReference type="NCBI Taxonomy" id="879630"/>
    <lineage>
        <taxon>Viruses</taxon>
        <taxon>Duplodnaviria</taxon>
        <taxon>Heunggongvirae</taxon>
        <taxon>Uroviricota</taxon>
        <taxon>Caudoviricetes</taxon>
        <taxon>Pantevenvirales</taxon>
        <taxon>Straboviridae</taxon>
        <taxon>Chrysonvirus</taxon>
        <taxon>Chrysonvirus as5</taxon>
    </lineage>
</organism>
<accession>E1A2P4</accession>
<evidence type="ECO:0000256" key="1">
    <source>
        <dbReference type="ARBA" id="ARBA00022705"/>
    </source>
</evidence>
<dbReference type="EMBL" id="HM452126">
    <property type="protein sequence ID" value="ADM79990.1"/>
    <property type="molecule type" value="Genomic_DNA"/>
</dbReference>
<dbReference type="GO" id="GO:0039693">
    <property type="term" value="P:viral DNA genome replication"/>
    <property type="evidence" value="ECO:0007669"/>
    <property type="project" value="UniProtKB-UniRule"/>
</dbReference>
<comment type="similarity">
    <text evidence="4">Belongs to the Tevenvirinae sliding-clamp-loader large subunit family.</text>
</comment>
<dbReference type="PANTHER" id="PTHR11669:SF20">
    <property type="entry name" value="REPLICATION FACTOR C SUBUNIT 4"/>
    <property type="match status" value="1"/>
</dbReference>
<keyword evidence="4" id="KW-0378">Hydrolase</keyword>
<sequence length="322" mass="36341">MTVVTVSDPKEFMWEQKYRPALISECILPDADAERFRGIVASGRIPHILLFSKSPGTGKTTMARVLCNEIDAEVMFISGGKLRIDDLRNDLTNFASTMTSKPGGKVIIIDEGDNKGMKAVHEELRSWMEAFSSNCSVIMTCNNVEAIPAPLKSRFRQVEFGNPTANDKIRMMKEMIVRCEKICEMEGVVVESRKAIAALVKQNFPDVRGTITTLDSYAKSGKIDEGVLTKATQAVEDMNDVVTMLKNKKLGDIRALVPKFTVDYDSFITKLYERLFLEIKPTSIRMMIKYIAENQKFANDIPNMEIHLFDLLADLSMEMEWK</sequence>
<keyword evidence="2 4" id="KW-0547">Nucleotide-binding</keyword>
<dbReference type="SUPFAM" id="SSF52540">
    <property type="entry name" value="P-loop containing nucleoside triphosphate hydrolases"/>
    <property type="match status" value="1"/>
</dbReference>
<keyword evidence="7" id="KW-1185">Reference proteome</keyword>
<feature type="binding site" evidence="4">
    <location>
        <begin position="56"/>
        <end position="61"/>
    </location>
    <ligand>
        <name>ATP</name>
        <dbReference type="ChEBI" id="CHEBI:30616"/>
    </ligand>
</feature>
<feature type="domain" description="AAA+ ATPase" evidence="5">
    <location>
        <begin position="44"/>
        <end position="164"/>
    </location>
</feature>
<evidence type="ECO:0000256" key="2">
    <source>
        <dbReference type="ARBA" id="ARBA00022741"/>
    </source>
</evidence>
<dbReference type="InterPro" id="IPR046388">
    <property type="entry name" value="T4_Clamp_Loader_L"/>
</dbReference>
<feature type="binding site" evidence="4">
    <location>
        <begin position="15"/>
        <end position="18"/>
    </location>
    <ligand>
        <name>ATP</name>
        <dbReference type="ChEBI" id="CHEBI:30616"/>
    </ligand>
</feature>
<dbReference type="PANTHER" id="PTHR11669">
    <property type="entry name" value="REPLICATION FACTOR C / DNA POLYMERASE III GAMMA-TAU SUBUNIT"/>
    <property type="match status" value="1"/>
</dbReference>
<comment type="subunit">
    <text evidence="4">The sliding-clamp-loader consists of 4 large subunits and 1 small subunit. Interacts with the sliding clamp; this interaction allows the sliding-clamp-loader to open the sliding clamp. Part of the replicase complex that includes the DNA polymerase, the polymerase clamp, the clamp loader complex, the single-stranded DNA binding protein, the primase, the helicase and the helicase assembly factor.</text>
</comment>
<dbReference type="GO" id="GO:0003689">
    <property type="term" value="F:DNA clamp loader activity"/>
    <property type="evidence" value="ECO:0007669"/>
    <property type="project" value="UniProtKB-UniRule"/>
</dbReference>
<dbReference type="InterPro" id="IPR048817">
    <property type="entry name" value="Gp44_C"/>
</dbReference>
<proteinExistence type="inferred from homology"/>
<dbReference type="Pfam" id="PF00004">
    <property type="entry name" value="AAA"/>
    <property type="match status" value="1"/>
</dbReference>
<evidence type="ECO:0000313" key="7">
    <source>
        <dbReference type="Proteomes" id="UP000002236"/>
    </source>
</evidence>
<dbReference type="GO" id="GO:0003677">
    <property type="term" value="F:DNA binding"/>
    <property type="evidence" value="ECO:0007669"/>
    <property type="project" value="UniProtKB-UniRule"/>
</dbReference>
<dbReference type="Gene3D" id="1.10.8.60">
    <property type="match status" value="1"/>
</dbReference>
<comment type="function">
    <text evidence="4">Forms the sliding-clamp-loader together with the small subunit. Functions as an ATPase enzyme. The clamp loader holds the clamp in an open conformation and places it onto the DNA. 4 ATP molecules must bind to the sliding-clamp-loader before the latter can open the sliding clamp. ATP hydrolysis triggers the detachment of the sliding clamp from the sliding-clamp-loader, freeing the sliding clamp to track along DNA.</text>
</comment>
<dbReference type="InterPro" id="IPR003959">
    <property type="entry name" value="ATPase_AAA_core"/>
</dbReference>
<dbReference type="InterPro" id="IPR048815">
    <property type="entry name" value="Gp44_lid"/>
</dbReference>
<dbReference type="InterPro" id="IPR003593">
    <property type="entry name" value="AAA+_ATPase"/>
</dbReference>
<evidence type="ECO:0000313" key="6">
    <source>
        <dbReference type="EMBL" id="ADM79990.1"/>
    </source>
</evidence>
<feature type="binding site" evidence="4">
    <location>
        <position position="208"/>
    </location>
    <ligand>
        <name>ATP</name>
        <dbReference type="ChEBI" id="CHEBI:30616"/>
    </ligand>
</feature>
<dbReference type="Gene3D" id="3.40.50.300">
    <property type="entry name" value="P-loop containing nucleotide triphosphate hydrolases"/>
    <property type="match status" value="1"/>
</dbReference>
<dbReference type="Proteomes" id="UP000002236">
    <property type="component" value="Segment"/>
</dbReference>
<dbReference type="KEGG" id="vg:9861554"/>
<dbReference type="EC" id="3.6.4.-" evidence="4"/>
<keyword evidence="4" id="KW-0238">DNA-binding</keyword>
<dbReference type="Pfam" id="PF21328">
    <property type="entry name" value="Gp44_lid"/>
    <property type="match status" value="1"/>
</dbReference>
<dbReference type="GO" id="GO:0006261">
    <property type="term" value="P:DNA-templated DNA replication"/>
    <property type="evidence" value="ECO:0007669"/>
    <property type="project" value="TreeGrafter"/>
</dbReference>
<dbReference type="Pfam" id="PF21429">
    <property type="entry name" value="Gp44_C"/>
    <property type="match status" value="1"/>
</dbReference>
<dbReference type="GeneID" id="9861554"/>
<dbReference type="HAMAP" id="MF_04162">
    <property type="entry name" value="T4_Clamp_Loader_L"/>
    <property type="match status" value="1"/>
</dbReference>
<name>E1A2P4_9CAUD</name>
<protein>
    <recommendedName>
        <fullName evidence="4">Sliding-clamp-loader large subunit</fullName>
        <ecNumber evidence="4">3.6.4.-</ecNumber>
    </recommendedName>
    <alternativeName>
        <fullName evidence="4">Clamp loader gp44 subunit</fullName>
    </alternativeName>
</protein>
<evidence type="ECO:0000259" key="5">
    <source>
        <dbReference type="SMART" id="SM00382"/>
    </source>
</evidence>
<dbReference type="InterPro" id="IPR027417">
    <property type="entry name" value="P-loop_NTPase"/>
</dbReference>
<feature type="binding site" evidence="4">
    <location>
        <position position="27"/>
    </location>
    <ligand>
        <name>ATP</name>
        <dbReference type="ChEBI" id="CHEBI:30616"/>
    </ligand>
</feature>
<dbReference type="GO" id="GO:0005524">
    <property type="term" value="F:ATP binding"/>
    <property type="evidence" value="ECO:0007669"/>
    <property type="project" value="UniProtKB-UniRule"/>
</dbReference>
<dbReference type="GO" id="GO:0016887">
    <property type="term" value="F:ATP hydrolysis activity"/>
    <property type="evidence" value="ECO:0007669"/>
    <property type="project" value="UniProtKB-UniRule"/>
</dbReference>
<keyword evidence="4" id="KW-1194">Viral DNA replication</keyword>
<gene>
    <name evidence="6" type="ORF">phiAS5_ORF0147</name>
</gene>
<evidence type="ECO:0000256" key="4">
    <source>
        <dbReference type="HAMAP-Rule" id="MF_04162"/>
    </source>
</evidence>